<evidence type="ECO:0000256" key="1">
    <source>
        <dbReference type="ARBA" id="ARBA00022485"/>
    </source>
</evidence>
<dbReference type="Gene3D" id="3.30.70.20">
    <property type="match status" value="1"/>
</dbReference>
<sequence>PTGKCIVLYRDMRTYGFRESYYTKARKMGVIFIRYEKDKKPEVVKQNGVLKVSLVDPILGMPVTINADLLVLSAATIPHPENKELAQMLKIPLDQDNFFLEAHMKLRPVDFATEGVFLCGLAHSAKSIEESITQACGAAARASTILSKETIELEANISQVIDENCDGCAYCIDPCPYNAITLIEYMKDGAIKKTVEVDESACKGCGVCQATCPKIGIFVRGFKLEQISAMVNAALEVS</sequence>
<dbReference type="GO" id="GO:0051539">
    <property type="term" value="F:4 iron, 4 sulfur cluster binding"/>
    <property type="evidence" value="ECO:0007669"/>
    <property type="project" value="UniProtKB-KW"/>
</dbReference>
<dbReference type="Pfam" id="PF12838">
    <property type="entry name" value="Fer4_7"/>
    <property type="match status" value="1"/>
</dbReference>
<feature type="domain" description="4Fe-4S ferredoxin-type" evidence="5">
    <location>
        <begin position="157"/>
        <end position="185"/>
    </location>
</feature>
<dbReference type="PANTHER" id="PTHR43687:SF1">
    <property type="entry name" value="FERREDOXIN III"/>
    <property type="match status" value="1"/>
</dbReference>
<dbReference type="SUPFAM" id="SSF51905">
    <property type="entry name" value="FAD/NAD(P)-binding domain"/>
    <property type="match status" value="1"/>
</dbReference>
<dbReference type="InterPro" id="IPR050572">
    <property type="entry name" value="Fe-S_Ferredoxin"/>
</dbReference>
<dbReference type="InterPro" id="IPR017896">
    <property type="entry name" value="4Fe4S_Fe-S-bd"/>
</dbReference>
<gene>
    <name evidence="6" type="ORF">S01H4_31242</name>
</gene>
<protein>
    <recommendedName>
        <fullName evidence="5">4Fe-4S ferredoxin-type domain-containing protein</fullName>
    </recommendedName>
</protein>
<organism evidence="6">
    <name type="scientific">marine sediment metagenome</name>
    <dbReference type="NCBI Taxonomy" id="412755"/>
    <lineage>
        <taxon>unclassified sequences</taxon>
        <taxon>metagenomes</taxon>
        <taxon>ecological metagenomes</taxon>
    </lineage>
</organism>
<dbReference type="GO" id="GO:0046872">
    <property type="term" value="F:metal ion binding"/>
    <property type="evidence" value="ECO:0007669"/>
    <property type="project" value="UniProtKB-KW"/>
</dbReference>
<dbReference type="PROSITE" id="PS00198">
    <property type="entry name" value="4FE4S_FER_1"/>
    <property type="match status" value="2"/>
</dbReference>
<evidence type="ECO:0000256" key="4">
    <source>
        <dbReference type="ARBA" id="ARBA00023014"/>
    </source>
</evidence>
<name>X1C374_9ZZZZ</name>
<dbReference type="InterPro" id="IPR017900">
    <property type="entry name" value="4Fe4S_Fe_S_CS"/>
</dbReference>
<keyword evidence="1" id="KW-0004">4Fe-4S</keyword>
<dbReference type="AlphaFoldDB" id="X1C374"/>
<evidence type="ECO:0000256" key="3">
    <source>
        <dbReference type="ARBA" id="ARBA00023004"/>
    </source>
</evidence>
<dbReference type="EMBL" id="BART01016209">
    <property type="protein sequence ID" value="GAG78846.1"/>
    <property type="molecule type" value="Genomic_DNA"/>
</dbReference>
<keyword evidence="4" id="KW-0411">Iron-sulfur</keyword>
<comment type="caution">
    <text evidence="6">The sequence shown here is derived from an EMBL/GenBank/DDBJ whole genome shotgun (WGS) entry which is preliminary data.</text>
</comment>
<evidence type="ECO:0000313" key="6">
    <source>
        <dbReference type="EMBL" id="GAG78846.1"/>
    </source>
</evidence>
<dbReference type="PANTHER" id="PTHR43687">
    <property type="entry name" value="ADENYLYLSULFATE REDUCTASE, BETA SUBUNIT"/>
    <property type="match status" value="1"/>
</dbReference>
<proteinExistence type="predicted"/>
<reference evidence="6" key="1">
    <citation type="journal article" date="2014" name="Front. Microbiol.">
        <title>High frequency of phylogenetically diverse reductive dehalogenase-homologous genes in deep subseafloor sedimentary metagenomes.</title>
        <authorList>
            <person name="Kawai M."/>
            <person name="Futagami T."/>
            <person name="Toyoda A."/>
            <person name="Takaki Y."/>
            <person name="Nishi S."/>
            <person name="Hori S."/>
            <person name="Arai W."/>
            <person name="Tsubouchi T."/>
            <person name="Morono Y."/>
            <person name="Uchiyama I."/>
            <person name="Ito T."/>
            <person name="Fujiyama A."/>
            <person name="Inagaki F."/>
            <person name="Takami H."/>
        </authorList>
    </citation>
    <scope>NUCLEOTIDE SEQUENCE</scope>
    <source>
        <strain evidence="6">Expedition CK06-06</strain>
    </source>
</reference>
<feature type="non-terminal residue" evidence="6">
    <location>
        <position position="1"/>
    </location>
</feature>
<dbReference type="InterPro" id="IPR036188">
    <property type="entry name" value="FAD/NAD-bd_sf"/>
</dbReference>
<accession>X1C374</accession>
<dbReference type="SUPFAM" id="SSF54862">
    <property type="entry name" value="4Fe-4S ferredoxins"/>
    <property type="match status" value="1"/>
</dbReference>
<feature type="domain" description="4Fe-4S ferredoxin-type" evidence="5">
    <location>
        <begin position="193"/>
        <end position="222"/>
    </location>
</feature>
<evidence type="ECO:0000259" key="5">
    <source>
        <dbReference type="PROSITE" id="PS51379"/>
    </source>
</evidence>
<keyword evidence="2" id="KW-0479">Metal-binding</keyword>
<dbReference type="PROSITE" id="PS51379">
    <property type="entry name" value="4FE4S_FER_2"/>
    <property type="match status" value="2"/>
</dbReference>
<keyword evidence="3" id="KW-0408">Iron</keyword>
<evidence type="ECO:0000256" key="2">
    <source>
        <dbReference type="ARBA" id="ARBA00022723"/>
    </source>
</evidence>